<evidence type="ECO:0008006" key="4">
    <source>
        <dbReference type="Google" id="ProtNLM"/>
    </source>
</evidence>
<dbReference type="PROSITE" id="PS51257">
    <property type="entry name" value="PROKAR_LIPOPROTEIN"/>
    <property type="match status" value="1"/>
</dbReference>
<name>A0A6V8N3B4_9BACT</name>
<sequence>MKRLVFLLLLSSTVTGCVTTTPVVINDGVRSRAFIPCTTDSLCFRDGYNVTWDNWCPNINRDYPVSYRLKQFEYMSNRVEYILLPRTEIGREGGDL</sequence>
<dbReference type="Proteomes" id="UP000568888">
    <property type="component" value="Unassembled WGS sequence"/>
</dbReference>
<keyword evidence="1" id="KW-0732">Signal</keyword>
<accession>A0A6V8N3B4</accession>
<gene>
    <name evidence="2" type="ORF">GMPD_40520</name>
</gene>
<protein>
    <recommendedName>
        <fullName evidence="4">Lipoprotein</fullName>
    </recommendedName>
</protein>
<dbReference type="RefSeq" id="WP_183350836.1">
    <property type="nucleotide sequence ID" value="NZ_BLXY01000017.1"/>
</dbReference>
<feature type="signal peptide" evidence="1">
    <location>
        <begin position="1"/>
        <end position="16"/>
    </location>
</feature>
<evidence type="ECO:0000313" key="3">
    <source>
        <dbReference type="Proteomes" id="UP000568888"/>
    </source>
</evidence>
<dbReference type="EMBL" id="BLXY01000017">
    <property type="protein sequence ID" value="GFO66133.1"/>
    <property type="molecule type" value="Genomic_DNA"/>
</dbReference>
<organism evidence="2 3">
    <name type="scientific">Geomonas paludis</name>
    <dbReference type="NCBI Taxonomy" id="2740185"/>
    <lineage>
        <taxon>Bacteria</taxon>
        <taxon>Pseudomonadati</taxon>
        <taxon>Thermodesulfobacteriota</taxon>
        <taxon>Desulfuromonadia</taxon>
        <taxon>Geobacterales</taxon>
        <taxon>Geobacteraceae</taxon>
        <taxon>Geomonas</taxon>
    </lineage>
</organism>
<feature type="chain" id="PRO_5028188301" description="Lipoprotein" evidence="1">
    <location>
        <begin position="17"/>
        <end position="96"/>
    </location>
</feature>
<proteinExistence type="predicted"/>
<dbReference type="AlphaFoldDB" id="A0A6V8N3B4"/>
<reference evidence="3" key="1">
    <citation type="submission" date="2020-06" db="EMBL/GenBank/DDBJ databases">
        <title>Draft genomic sequecing of Geomonas sp. Red736.</title>
        <authorList>
            <person name="Itoh H."/>
            <person name="Xu Z.X."/>
            <person name="Ushijima N."/>
            <person name="Masuda Y."/>
            <person name="Shiratori Y."/>
            <person name="Senoo K."/>
        </authorList>
    </citation>
    <scope>NUCLEOTIDE SEQUENCE [LARGE SCALE GENOMIC DNA]</scope>
    <source>
        <strain evidence="3">Red736</strain>
    </source>
</reference>
<evidence type="ECO:0000256" key="1">
    <source>
        <dbReference type="SAM" id="SignalP"/>
    </source>
</evidence>
<evidence type="ECO:0000313" key="2">
    <source>
        <dbReference type="EMBL" id="GFO66133.1"/>
    </source>
</evidence>
<comment type="caution">
    <text evidence="2">The sequence shown here is derived from an EMBL/GenBank/DDBJ whole genome shotgun (WGS) entry which is preliminary data.</text>
</comment>